<dbReference type="GO" id="GO:0051920">
    <property type="term" value="F:peroxiredoxin activity"/>
    <property type="evidence" value="ECO:0007669"/>
    <property type="project" value="InterPro"/>
</dbReference>
<evidence type="ECO:0000313" key="2">
    <source>
        <dbReference type="EMBL" id="SIT28696.1"/>
    </source>
</evidence>
<dbReference type="PANTHER" id="PTHR34846">
    <property type="entry name" value="4-CARBOXYMUCONOLACTONE DECARBOXYLASE FAMILY PROTEIN (AFU_ORTHOLOGUE AFUA_6G11590)"/>
    <property type="match status" value="1"/>
</dbReference>
<dbReference type="STRING" id="477680.SAMN05421788_10897"/>
<keyword evidence="3" id="KW-1185">Reference proteome</keyword>
<dbReference type="Pfam" id="PF02627">
    <property type="entry name" value="CMD"/>
    <property type="match status" value="1"/>
</dbReference>
<keyword evidence="2" id="KW-0575">Peroxidase</keyword>
<dbReference type="Proteomes" id="UP000186917">
    <property type="component" value="Unassembled WGS sequence"/>
</dbReference>
<gene>
    <name evidence="2" type="ORF">SAMN05421788_10897</name>
</gene>
<organism evidence="2 3">
    <name type="scientific">Filimonas lacunae</name>
    <dbReference type="NCBI Taxonomy" id="477680"/>
    <lineage>
        <taxon>Bacteria</taxon>
        <taxon>Pseudomonadati</taxon>
        <taxon>Bacteroidota</taxon>
        <taxon>Chitinophagia</taxon>
        <taxon>Chitinophagales</taxon>
        <taxon>Chitinophagaceae</taxon>
        <taxon>Filimonas</taxon>
    </lineage>
</organism>
<dbReference type="InterPro" id="IPR029032">
    <property type="entry name" value="AhpD-like"/>
</dbReference>
<reference evidence="3" key="1">
    <citation type="submission" date="2017-01" db="EMBL/GenBank/DDBJ databases">
        <authorList>
            <person name="Varghese N."/>
            <person name="Submissions S."/>
        </authorList>
    </citation>
    <scope>NUCLEOTIDE SEQUENCE [LARGE SCALE GENOMIC DNA]</scope>
    <source>
        <strain evidence="3">DSM 21054</strain>
    </source>
</reference>
<dbReference type="InterPro" id="IPR004675">
    <property type="entry name" value="AhpD_core"/>
</dbReference>
<proteinExistence type="predicted"/>
<name>A0A1N7R0P6_9BACT</name>
<dbReference type="AlphaFoldDB" id="A0A1N7R0P6"/>
<evidence type="ECO:0000313" key="3">
    <source>
        <dbReference type="Proteomes" id="UP000186917"/>
    </source>
</evidence>
<sequence length="147" mass="16618">MKQRMLIGKVAPEAYKAMIAFDSYMEKTSLTPIQKELIKTRASQINGCAYCIDMHTRDARKYGETEQRLYALTAWRDTPFFTEQEQSILALTEEVTLISNHVSDATYDKAVEVLGEAVTADVIMATIIINAWNRIGISTHMQPALQK</sequence>
<protein>
    <submittedName>
        <fullName evidence="2">Alkylhydroperoxidase AhpD family core domain-containing protein</fullName>
    </submittedName>
</protein>
<dbReference type="InterPro" id="IPR003779">
    <property type="entry name" value="CMD-like"/>
</dbReference>
<feature type="domain" description="Carboxymuconolactone decarboxylase-like" evidence="1">
    <location>
        <begin position="12"/>
        <end position="94"/>
    </location>
</feature>
<dbReference type="OrthoDB" id="9801997at2"/>
<dbReference type="EMBL" id="FTOR01000008">
    <property type="protein sequence ID" value="SIT28696.1"/>
    <property type="molecule type" value="Genomic_DNA"/>
</dbReference>
<dbReference type="RefSeq" id="WP_076381131.1">
    <property type="nucleotide sequence ID" value="NZ_AP017422.1"/>
</dbReference>
<dbReference type="Gene3D" id="1.20.1290.10">
    <property type="entry name" value="AhpD-like"/>
    <property type="match status" value="1"/>
</dbReference>
<dbReference type="NCBIfam" id="TIGR00778">
    <property type="entry name" value="ahpD_dom"/>
    <property type="match status" value="1"/>
</dbReference>
<accession>A0A1N7R0P6</accession>
<keyword evidence="2" id="KW-0560">Oxidoreductase</keyword>
<evidence type="ECO:0000259" key="1">
    <source>
        <dbReference type="Pfam" id="PF02627"/>
    </source>
</evidence>
<dbReference type="PANTHER" id="PTHR34846:SF10">
    <property type="entry name" value="CYTOPLASMIC PROTEIN"/>
    <property type="match status" value="1"/>
</dbReference>
<dbReference type="SUPFAM" id="SSF69118">
    <property type="entry name" value="AhpD-like"/>
    <property type="match status" value="1"/>
</dbReference>